<accession>A0A0E9S2Z1</accession>
<dbReference type="EMBL" id="GBXM01072818">
    <property type="protein sequence ID" value="JAH35759.1"/>
    <property type="molecule type" value="Transcribed_RNA"/>
</dbReference>
<sequence>MYNDYNNNIAPLSLSVYINVHKASFYILVRKKI</sequence>
<protein>
    <submittedName>
        <fullName evidence="1">Uncharacterized protein</fullName>
    </submittedName>
</protein>
<dbReference type="AlphaFoldDB" id="A0A0E9S2Z1"/>
<reference evidence="1" key="2">
    <citation type="journal article" date="2015" name="Fish Shellfish Immunol.">
        <title>Early steps in the European eel (Anguilla anguilla)-Vibrio vulnificus interaction in the gills: Role of the RtxA13 toxin.</title>
        <authorList>
            <person name="Callol A."/>
            <person name="Pajuelo D."/>
            <person name="Ebbesson L."/>
            <person name="Teles M."/>
            <person name="MacKenzie S."/>
            <person name="Amaro C."/>
        </authorList>
    </citation>
    <scope>NUCLEOTIDE SEQUENCE</scope>
</reference>
<organism evidence="1">
    <name type="scientific">Anguilla anguilla</name>
    <name type="common">European freshwater eel</name>
    <name type="synonym">Muraena anguilla</name>
    <dbReference type="NCBI Taxonomy" id="7936"/>
    <lineage>
        <taxon>Eukaryota</taxon>
        <taxon>Metazoa</taxon>
        <taxon>Chordata</taxon>
        <taxon>Craniata</taxon>
        <taxon>Vertebrata</taxon>
        <taxon>Euteleostomi</taxon>
        <taxon>Actinopterygii</taxon>
        <taxon>Neopterygii</taxon>
        <taxon>Teleostei</taxon>
        <taxon>Anguilliformes</taxon>
        <taxon>Anguillidae</taxon>
        <taxon>Anguilla</taxon>
    </lineage>
</organism>
<evidence type="ECO:0000313" key="1">
    <source>
        <dbReference type="EMBL" id="JAH35759.1"/>
    </source>
</evidence>
<reference evidence="1" key="1">
    <citation type="submission" date="2014-11" db="EMBL/GenBank/DDBJ databases">
        <authorList>
            <person name="Amaro Gonzalez C."/>
        </authorList>
    </citation>
    <scope>NUCLEOTIDE SEQUENCE</scope>
</reference>
<proteinExistence type="predicted"/>
<name>A0A0E9S2Z1_ANGAN</name>